<dbReference type="OrthoDB" id="7069425at2"/>
<sequence>MSEINETAIVADSLESTKERVMSANNANEIYEHIKQLGNEPKHRHRWIWELMQNAQDVAIGGKVAVEIAFDGREVTFTHDGHSFTEEDITHLIYHGSSKPGMAGKTGKFGTGFMTTHLLSRQVRVKGCLTNGRFFDFVLNREATDGADMLTVLDASWKDFKSSLTDTGIPGLTSYSYLELSPTDILATVDPVMASLENLVPPVMAFSGIISKVSVNNKGIVKTFVVADSPREDEVAIAFSPGDNQSVFLISDIPGHRAKIAVPMDSSGRIRPIAAGMARLFITFPLVGTDQAFPLPFLIHSQDFEPNKEREKIWLQTGTAQVAVNKAILEAAWAAYGEMCVRICADTHYADIHLLADTGGLPLTEWMDRDWYRQQLNLVFEKLDGLDLVTNNSDGTKIPLSGAIIPYGDEQTSEALWTAWNHLAPAQVPQKEMVGYWKQVIDDRLGFSNQAKHPAAFELSDLCSRIDGVEDNKLDALVLTGIEALDFLIQVVALIEQSQKQVLWSEYAVLADQNRVLRKFGALRAEEKGDDSISEALKDIAEGLQFDIRKELIHPSITIASADHQLQPYKKSTLVNALLEKVKGAKLESCSDAFQQNSRLLLEWLLTNDRADSIPGFPVLLKSGEWEKISIGSDALLSPQGIWPEPFQRFAELFPDDFVLDSSYGFIFSQPELVTKAKGWLLKEPLYYSQETIRPDNIRHLVNRREDRDKLATAKGEEWKMSGTVQVSQLAYFSRPQDKSIIDRARGSLKRTRMLLEFITEVLLSVDSKGQMRTEIQVRSDDQEISVGIVPSLWMRDIKVREWVKSKVSVNSADRPSVESFLPYFDNKEENAVLYQSLQRQEVARWLHFLDIGVGDLLRNIRSGDNEEEKMDWDQSYVSILMNNRLTPASVTAMLGDHEFIELYEIKKRNDKLREENKKIGTLVEEAFRQAFEQLPGYSIKPEPIGSDFIVESDYDHYLLLERPDKRAFTVEIKSSRSSDVKMSKKQGETARITKENYILCVVPLDGSQVDAAYVMRSARFVTDIACLLESRVIKVQELDRMKDEAADTLHAGQIWTAIEGMEVRYCISQGIWSLDRENVTDFKGFVSGSIVDTQ</sequence>
<dbReference type="GO" id="GO:0005524">
    <property type="term" value="F:ATP binding"/>
    <property type="evidence" value="ECO:0007669"/>
    <property type="project" value="UniProtKB-KW"/>
</dbReference>
<reference evidence="2 4" key="2">
    <citation type="submission" date="2019-03" db="EMBL/GenBank/DDBJ databases">
        <authorList>
            <person name="He R.-H."/>
        </authorList>
    </citation>
    <scope>NUCLEOTIDE SEQUENCE [LARGE SCALE GENOMIC DNA]</scope>
    <source>
        <strain evidence="2 4">DSM 19624</strain>
    </source>
</reference>
<dbReference type="EMBL" id="SOPX01000001">
    <property type="protein sequence ID" value="TFB32709.1"/>
    <property type="molecule type" value="Genomic_DNA"/>
</dbReference>
<evidence type="ECO:0000313" key="1">
    <source>
        <dbReference type="EMBL" id="RLJ73667.1"/>
    </source>
</evidence>
<keyword evidence="2" id="KW-0547">Nucleotide-binding</keyword>
<accession>A0A497XY55</accession>
<proteinExistence type="predicted"/>
<dbReference type="EMBL" id="RCCK01000013">
    <property type="protein sequence ID" value="RLJ73667.1"/>
    <property type="molecule type" value="Genomic_DNA"/>
</dbReference>
<dbReference type="Proteomes" id="UP000273898">
    <property type="component" value="Unassembled WGS sequence"/>
</dbReference>
<name>A0A497XY55_9SPHI</name>
<gene>
    <name evidence="1" type="ORF">BCL90_3829</name>
    <name evidence="2" type="ORF">E3V97_01335</name>
</gene>
<dbReference type="NCBIfam" id="NF047352">
    <property type="entry name" value="P_loop_sacsin"/>
    <property type="match status" value="1"/>
</dbReference>
<dbReference type="SUPFAM" id="SSF55874">
    <property type="entry name" value="ATPase domain of HSP90 chaperone/DNA topoisomerase II/histidine kinase"/>
    <property type="match status" value="1"/>
</dbReference>
<dbReference type="InterPro" id="IPR036890">
    <property type="entry name" value="HATPase_C_sf"/>
</dbReference>
<dbReference type="AlphaFoldDB" id="A0A497XY55"/>
<evidence type="ECO:0000313" key="2">
    <source>
        <dbReference type="EMBL" id="TFB32709.1"/>
    </source>
</evidence>
<protein>
    <submittedName>
        <fullName evidence="2">ATP-binding protein</fullName>
    </submittedName>
</protein>
<keyword evidence="4" id="KW-1185">Reference proteome</keyword>
<keyword evidence="2" id="KW-0067">ATP-binding</keyword>
<reference evidence="1 3" key="1">
    <citation type="submission" date="2018-10" db="EMBL/GenBank/DDBJ databases">
        <title>Genomic Encyclopedia of Archaeal and Bacterial Type Strains, Phase II (KMG-II): from individual species to whole genera.</title>
        <authorList>
            <person name="Goeker M."/>
        </authorList>
    </citation>
    <scope>NUCLEOTIDE SEQUENCE [LARGE SCALE GENOMIC DNA]</scope>
    <source>
        <strain evidence="1 3">DSM 19624</strain>
    </source>
</reference>
<evidence type="ECO:0000313" key="3">
    <source>
        <dbReference type="Proteomes" id="UP000273898"/>
    </source>
</evidence>
<organism evidence="1 3">
    <name type="scientific">Pedobacter alluvionis</name>
    <dbReference type="NCBI Taxonomy" id="475253"/>
    <lineage>
        <taxon>Bacteria</taxon>
        <taxon>Pseudomonadati</taxon>
        <taxon>Bacteroidota</taxon>
        <taxon>Sphingobacteriia</taxon>
        <taxon>Sphingobacteriales</taxon>
        <taxon>Sphingobacteriaceae</taxon>
        <taxon>Pedobacter</taxon>
    </lineage>
</organism>
<dbReference type="RefSeq" id="WP_121285563.1">
    <property type="nucleotide sequence ID" value="NZ_RCCK01000013.1"/>
</dbReference>
<evidence type="ECO:0000313" key="4">
    <source>
        <dbReference type="Proteomes" id="UP000297429"/>
    </source>
</evidence>
<dbReference type="Proteomes" id="UP000297429">
    <property type="component" value="Unassembled WGS sequence"/>
</dbReference>
<comment type="caution">
    <text evidence="1">The sequence shown here is derived from an EMBL/GenBank/DDBJ whole genome shotgun (WGS) entry which is preliminary data.</text>
</comment>